<evidence type="ECO:0000256" key="1">
    <source>
        <dbReference type="ARBA" id="ARBA00004127"/>
    </source>
</evidence>
<gene>
    <name evidence="12" type="ORF">KP79_PYT00310</name>
</gene>
<evidence type="ECO:0000256" key="7">
    <source>
        <dbReference type="ARBA" id="ARBA00023136"/>
    </source>
</evidence>
<dbReference type="InterPro" id="IPR027470">
    <property type="entry name" value="Cation_efflux_CTD"/>
</dbReference>
<dbReference type="GO" id="GO:0012505">
    <property type="term" value="C:endomembrane system"/>
    <property type="evidence" value="ECO:0007669"/>
    <property type="project" value="UniProtKB-SubCell"/>
</dbReference>
<comment type="subcellular location">
    <subcellularLocation>
        <location evidence="1">Endomembrane system</location>
        <topology evidence="1">Multi-pass membrane protein</topology>
    </subcellularLocation>
</comment>
<dbReference type="EMBL" id="NEDP02000926">
    <property type="protein sequence ID" value="OWF54731.1"/>
    <property type="molecule type" value="Genomic_DNA"/>
</dbReference>
<keyword evidence="4 9" id="KW-0812">Transmembrane</keyword>
<dbReference type="InterPro" id="IPR050291">
    <property type="entry name" value="CDF_Transporter"/>
</dbReference>
<dbReference type="FunFam" id="3.30.70.1350:FF:000001">
    <property type="entry name" value="Metal tolerance protein 11"/>
    <property type="match status" value="1"/>
</dbReference>
<evidence type="ECO:0000256" key="8">
    <source>
        <dbReference type="SAM" id="Coils"/>
    </source>
</evidence>
<reference evidence="12 13" key="1">
    <citation type="journal article" date="2017" name="Nat. Ecol. Evol.">
        <title>Scallop genome provides insights into evolution of bilaterian karyotype and development.</title>
        <authorList>
            <person name="Wang S."/>
            <person name="Zhang J."/>
            <person name="Jiao W."/>
            <person name="Li J."/>
            <person name="Xun X."/>
            <person name="Sun Y."/>
            <person name="Guo X."/>
            <person name="Huan P."/>
            <person name="Dong B."/>
            <person name="Zhang L."/>
            <person name="Hu X."/>
            <person name="Sun X."/>
            <person name="Wang J."/>
            <person name="Zhao C."/>
            <person name="Wang Y."/>
            <person name="Wang D."/>
            <person name="Huang X."/>
            <person name="Wang R."/>
            <person name="Lv J."/>
            <person name="Li Y."/>
            <person name="Zhang Z."/>
            <person name="Liu B."/>
            <person name="Lu W."/>
            <person name="Hui Y."/>
            <person name="Liang J."/>
            <person name="Zhou Z."/>
            <person name="Hou R."/>
            <person name="Li X."/>
            <person name="Liu Y."/>
            <person name="Li H."/>
            <person name="Ning X."/>
            <person name="Lin Y."/>
            <person name="Zhao L."/>
            <person name="Xing Q."/>
            <person name="Dou J."/>
            <person name="Li Y."/>
            <person name="Mao J."/>
            <person name="Guo H."/>
            <person name="Dou H."/>
            <person name="Li T."/>
            <person name="Mu C."/>
            <person name="Jiang W."/>
            <person name="Fu Q."/>
            <person name="Fu X."/>
            <person name="Miao Y."/>
            <person name="Liu J."/>
            <person name="Yu Q."/>
            <person name="Li R."/>
            <person name="Liao H."/>
            <person name="Li X."/>
            <person name="Kong Y."/>
            <person name="Jiang Z."/>
            <person name="Chourrout D."/>
            <person name="Li R."/>
            <person name="Bao Z."/>
        </authorList>
    </citation>
    <scope>NUCLEOTIDE SEQUENCE [LARGE SCALE GENOMIC DNA]</scope>
    <source>
        <strain evidence="12 13">PY_sf001</strain>
    </source>
</reference>
<dbReference type="InterPro" id="IPR027469">
    <property type="entry name" value="Cation_efflux_TMD_sf"/>
</dbReference>
<feature type="transmembrane region" description="Helical" evidence="9">
    <location>
        <begin position="174"/>
        <end position="196"/>
    </location>
</feature>
<dbReference type="PANTHER" id="PTHR43840:SF13">
    <property type="entry name" value="CATION EFFLUX PROTEIN CYTOPLASMIC DOMAIN-CONTAINING PROTEIN"/>
    <property type="match status" value="1"/>
</dbReference>
<keyword evidence="5 9" id="KW-1133">Transmembrane helix</keyword>
<dbReference type="Gene3D" id="3.30.70.1350">
    <property type="entry name" value="Cation efflux protein, cytoplasmic domain"/>
    <property type="match status" value="1"/>
</dbReference>
<evidence type="ECO:0000313" key="13">
    <source>
        <dbReference type="Proteomes" id="UP000242188"/>
    </source>
</evidence>
<comment type="similarity">
    <text evidence="2">Belongs to the cation diffusion facilitator (CDF) transporter (TC 2.A.4) family. SLC30A subfamily.</text>
</comment>
<dbReference type="Pfam" id="PF01545">
    <property type="entry name" value="Cation_efflux"/>
    <property type="match status" value="1"/>
</dbReference>
<dbReference type="FunFam" id="1.20.1510.10:FF:000005">
    <property type="entry name" value="Putative Cation diffusion facilitator 1"/>
    <property type="match status" value="1"/>
</dbReference>
<evidence type="ECO:0000256" key="4">
    <source>
        <dbReference type="ARBA" id="ARBA00022692"/>
    </source>
</evidence>
<dbReference type="GO" id="GO:0008324">
    <property type="term" value="F:monoatomic cation transmembrane transporter activity"/>
    <property type="evidence" value="ECO:0007669"/>
    <property type="project" value="InterPro"/>
</dbReference>
<evidence type="ECO:0000256" key="3">
    <source>
        <dbReference type="ARBA" id="ARBA00022448"/>
    </source>
</evidence>
<evidence type="ECO:0000256" key="6">
    <source>
        <dbReference type="ARBA" id="ARBA00023065"/>
    </source>
</evidence>
<organism evidence="12 13">
    <name type="scientific">Mizuhopecten yessoensis</name>
    <name type="common">Japanese scallop</name>
    <name type="synonym">Patinopecten yessoensis</name>
    <dbReference type="NCBI Taxonomy" id="6573"/>
    <lineage>
        <taxon>Eukaryota</taxon>
        <taxon>Metazoa</taxon>
        <taxon>Spiralia</taxon>
        <taxon>Lophotrochozoa</taxon>
        <taxon>Mollusca</taxon>
        <taxon>Bivalvia</taxon>
        <taxon>Autobranchia</taxon>
        <taxon>Pteriomorphia</taxon>
        <taxon>Pectinida</taxon>
        <taxon>Pectinoidea</taxon>
        <taxon>Pectinidae</taxon>
        <taxon>Mizuhopecten</taxon>
    </lineage>
</organism>
<evidence type="ECO:0000256" key="2">
    <source>
        <dbReference type="ARBA" id="ARBA00008873"/>
    </source>
</evidence>
<dbReference type="OrthoDB" id="78296at2759"/>
<dbReference type="NCBIfam" id="TIGR01297">
    <property type="entry name" value="CDF"/>
    <property type="match status" value="1"/>
</dbReference>
<evidence type="ECO:0000313" key="12">
    <source>
        <dbReference type="EMBL" id="OWF54731.1"/>
    </source>
</evidence>
<dbReference type="InterPro" id="IPR058533">
    <property type="entry name" value="Cation_efflux_TM"/>
</dbReference>
<evidence type="ECO:0000259" key="10">
    <source>
        <dbReference type="Pfam" id="PF01545"/>
    </source>
</evidence>
<evidence type="ECO:0000256" key="9">
    <source>
        <dbReference type="SAM" id="Phobius"/>
    </source>
</evidence>
<comment type="caution">
    <text evidence="12">The sequence shown here is derived from an EMBL/GenBank/DDBJ whole genome shotgun (WGS) entry which is preliminary data.</text>
</comment>
<feature type="domain" description="Cation efflux protein transmembrane" evidence="10">
    <location>
        <begin position="177"/>
        <end position="367"/>
    </location>
</feature>
<dbReference type="SUPFAM" id="SSF161111">
    <property type="entry name" value="Cation efflux protein transmembrane domain-like"/>
    <property type="match status" value="1"/>
</dbReference>
<protein>
    <submittedName>
        <fullName evidence="12">Metal tolerance protein 5</fullName>
    </submittedName>
</protein>
<keyword evidence="7 9" id="KW-0472">Membrane</keyword>
<dbReference type="Pfam" id="PF16916">
    <property type="entry name" value="ZT_dimer"/>
    <property type="match status" value="1"/>
</dbReference>
<dbReference type="STRING" id="6573.A0A210R1H1"/>
<dbReference type="InterPro" id="IPR002524">
    <property type="entry name" value="Cation_efflux"/>
</dbReference>
<feature type="transmembrane region" description="Helical" evidence="9">
    <location>
        <begin position="281"/>
        <end position="302"/>
    </location>
</feature>
<name>A0A210R1H1_MIZYE</name>
<keyword evidence="13" id="KW-1185">Reference proteome</keyword>
<feature type="transmembrane region" description="Helical" evidence="9">
    <location>
        <begin position="244"/>
        <end position="261"/>
    </location>
</feature>
<feature type="coiled-coil region" evidence="8">
    <location>
        <begin position="141"/>
        <end position="168"/>
    </location>
</feature>
<keyword evidence="6" id="KW-0406">Ion transport</keyword>
<evidence type="ECO:0000256" key="5">
    <source>
        <dbReference type="ARBA" id="ARBA00022989"/>
    </source>
</evidence>
<dbReference type="AlphaFoldDB" id="A0A210R1H1"/>
<keyword evidence="3" id="KW-0813">Transport</keyword>
<proteinExistence type="inferred from homology"/>
<keyword evidence="8" id="KW-0175">Coiled coil</keyword>
<dbReference type="SUPFAM" id="SSF160240">
    <property type="entry name" value="Cation efflux protein cytoplasmic domain-like"/>
    <property type="match status" value="1"/>
</dbReference>
<dbReference type="GO" id="GO:0016020">
    <property type="term" value="C:membrane"/>
    <property type="evidence" value="ECO:0007669"/>
    <property type="project" value="InterPro"/>
</dbReference>
<sequence>MQKMSKFKDDYDIKGSDSEEKLPLRRRMSSGDLPLKTLAVWSGDIRLKTLALTPDDLLTPEESFYIGRVCCSAHSSDCKDDGTESRHHIRLTEVAPSHSSIIGGINHDDWKPSLGLYTSKKQGHNLNKSCSKRIRSYYKAQDELIEAYEEIQLELDDAIDNAEVATKLRRKAVFYAKLSLFINVLLFAAKTIASILSGSISIISSLVDSFVDLAAGLVIWITARMVKRRDPYVYPQGRTKLEPIAIIILSVIMSFASLQLIRESVEMVFGLHDLSAVPPTVDITTIVITGSAIVTKLVLFLLCRRIRSPSVQALTQDHRNDVVSNSCALIFGYLGSQQLLNKTGEYGLVYMDPIGAVIISIYIIISWCITGYTQIKHLTGHTAKPDFLKKLTWICVNHHHKVQFVDTVRAFHFGSNFLVEVDIVLAEEMKLVEAHDIGESLQKKLERLSEVERAFVHLDYEYEHKPSSEHKTV</sequence>
<dbReference type="PANTHER" id="PTHR43840">
    <property type="entry name" value="MITOCHONDRIAL METAL TRANSPORTER 1-RELATED"/>
    <property type="match status" value="1"/>
</dbReference>
<feature type="domain" description="Cation efflux protein cytoplasmic" evidence="11">
    <location>
        <begin position="396"/>
        <end position="459"/>
    </location>
</feature>
<dbReference type="Gene3D" id="1.20.1510.10">
    <property type="entry name" value="Cation efflux protein transmembrane domain"/>
    <property type="match status" value="1"/>
</dbReference>
<accession>A0A210R1H1</accession>
<dbReference type="Proteomes" id="UP000242188">
    <property type="component" value="Unassembled WGS sequence"/>
</dbReference>
<feature type="transmembrane region" description="Helical" evidence="9">
    <location>
        <begin position="346"/>
        <end position="369"/>
    </location>
</feature>
<feature type="transmembrane region" description="Helical" evidence="9">
    <location>
        <begin position="322"/>
        <end position="340"/>
    </location>
</feature>
<feature type="transmembrane region" description="Helical" evidence="9">
    <location>
        <begin position="202"/>
        <end position="223"/>
    </location>
</feature>
<evidence type="ECO:0000259" key="11">
    <source>
        <dbReference type="Pfam" id="PF16916"/>
    </source>
</evidence>
<dbReference type="InterPro" id="IPR036837">
    <property type="entry name" value="Cation_efflux_CTD_sf"/>
</dbReference>